<evidence type="ECO:0000313" key="2">
    <source>
        <dbReference type="EMBL" id="GBM04905.1"/>
    </source>
</evidence>
<gene>
    <name evidence="2" type="ORF">AVEN_252841_1</name>
</gene>
<dbReference type="AlphaFoldDB" id="A0A4Y2CNK5"/>
<dbReference type="PANTHER" id="PTHR45786">
    <property type="entry name" value="DNA BINDING PROTEIN-LIKE"/>
    <property type="match status" value="1"/>
</dbReference>
<protein>
    <recommendedName>
        <fullName evidence="1">Helitron helicase-like domain-containing protein</fullName>
    </recommendedName>
</protein>
<feature type="domain" description="Helitron helicase-like" evidence="1">
    <location>
        <begin position="1"/>
        <end position="148"/>
    </location>
</feature>
<evidence type="ECO:0000259" key="1">
    <source>
        <dbReference type="Pfam" id="PF14214"/>
    </source>
</evidence>
<proteinExistence type="predicted"/>
<keyword evidence="3" id="KW-1185">Reference proteome</keyword>
<dbReference type="Proteomes" id="UP000499080">
    <property type="component" value="Unassembled WGS sequence"/>
</dbReference>
<name>A0A4Y2CNK5_ARAVE</name>
<dbReference type="Pfam" id="PF14214">
    <property type="entry name" value="Helitron_like_N"/>
    <property type="match status" value="1"/>
</dbReference>
<organism evidence="2 3">
    <name type="scientific">Araneus ventricosus</name>
    <name type="common">Orbweaver spider</name>
    <name type="synonym">Epeira ventricosa</name>
    <dbReference type="NCBI Taxonomy" id="182803"/>
    <lineage>
        <taxon>Eukaryota</taxon>
        <taxon>Metazoa</taxon>
        <taxon>Ecdysozoa</taxon>
        <taxon>Arthropoda</taxon>
        <taxon>Chelicerata</taxon>
        <taxon>Arachnida</taxon>
        <taxon>Araneae</taxon>
        <taxon>Araneomorphae</taxon>
        <taxon>Entelegynae</taxon>
        <taxon>Araneoidea</taxon>
        <taxon>Araneidae</taxon>
        <taxon>Araneus</taxon>
    </lineage>
</organism>
<reference evidence="2 3" key="1">
    <citation type="journal article" date="2019" name="Sci. Rep.">
        <title>Orb-weaving spider Araneus ventricosus genome elucidates the spidroin gene catalogue.</title>
        <authorList>
            <person name="Kono N."/>
            <person name="Nakamura H."/>
            <person name="Ohtoshi R."/>
            <person name="Moran D.A.P."/>
            <person name="Shinohara A."/>
            <person name="Yoshida Y."/>
            <person name="Fujiwara M."/>
            <person name="Mori M."/>
            <person name="Tomita M."/>
            <person name="Arakawa K."/>
        </authorList>
    </citation>
    <scope>NUCLEOTIDE SEQUENCE [LARGE SCALE GENOMIC DNA]</scope>
</reference>
<accession>A0A4Y2CNK5</accession>
<evidence type="ECO:0000313" key="3">
    <source>
        <dbReference type="Proteomes" id="UP000499080"/>
    </source>
</evidence>
<dbReference type="PANTHER" id="PTHR45786:SF74">
    <property type="entry name" value="ATP-DEPENDENT DNA HELICASE"/>
    <property type="match status" value="1"/>
</dbReference>
<comment type="caution">
    <text evidence="2">The sequence shown here is derived from an EMBL/GenBank/DDBJ whole genome shotgun (WGS) entry which is preliminary data.</text>
</comment>
<sequence length="215" mass="24917">MCAKIESEHLLYIKLNQQKLRVEEYIHLRDAITDGGNVTDIGRMVMVPATYIGSLRHMHEYAQDAMTYVRSYGRPDLFITFICNAARSEIKELSHSQSPVDRHDLIARVFRQKLIEIITKSCIYGEANCWMYLIEWKKRGLSHVHILIWLKERILPGDVDNVIRTEIPDIQQDPVLFEIVSKHMINGPCGALNMKSPCMKDKKLHKKNDLRNTDG</sequence>
<dbReference type="InterPro" id="IPR025476">
    <property type="entry name" value="Helitron_helicase-like"/>
</dbReference>
<dbReference type="EMBL" id="BGPR01000208">
    <property type="protein sequence ID" value="GBM04905.1"/>
    <property type="molecule type" value="Genomic_DNA"/>
</dbReference>
<dbReference type="OrthoDB" id="1728974at2759"/>